<comment type="caution">
    <text evidence="2">The sequence shown here is derived from an EMBL/GenBank/DDBJ whole genome shotgun (WGS) entry which is preliminary data.</text>
</comment>
<keyword evidence="1" id="KW-0812">Transmembrane</keyword>
<dbReference type="HOGENOM" id="CLU_3328030_0_0_9"/>
<name>A8RCY6_9FIRM</name>
<accession>A8RCY6</accession>
<sequence length="38" mass="4777">MSYQNCFFIFFLFIIVFYHFIYVFNNILHVSVEKYDTL</sequence>
<gene>
    <name evidence="2" type="ORF">EUBDOL_01538</name>
</gene>
<reference evidence="2 3" key="2">
    <citation type="submission" date="2007-09" db="EMBL/GenBank/DDBJ databases">
        <authorList>
            <person name="Fulton L."/>
            <person name="Clifton S."/>
            <person name="Fulton B."/>
            <person name="Xu J."/>
            <person name="Minx P."/>
            <person name="Pepin K.H."/>
            <person name="Johnson M."/>
            <person name="Thiruvilangam P."/>
            <person name="Bhonagiri V."/>
            <person name="Nash W.E."/>
            <person name="Mardis E.R."/>
            <person name="Wilson R.K."/>
        </authorList>
    </citation>
    <scope>NUCLEOTIDE SEQUENCE [LARGE SCALE GENOMIC DNA]</scope>
    <source>
        <strain evidence="2 3">DSM 3991</strain>
    </source>
</reference>
<feature type="transmembrane region" description="Helical" evidence="1">
    <location>
        <begin position="7"/>
        <end position="28"/>
    </location>
</feature>
<evidence type="ECO:0000313" key="2">
    <source>
        <dbReference type="EMBL" id="EDP10939.1"/>
    </source>
</evidence>
<dbReference type="Proteomes" id="UP000004090">
    <property type="component" value="Unassembled WGS sequence"/>
</dbReference>
<reference evidence="2 3" key="1">
    <citation type="submission" date="2007-09" db="EMBL/GenBank/DDBJ databases">
        <title>Draft genome sequence of Eubacterium dolichum (DSM 3991).</title>
        <authorList>
            <person name="Sudarsanam P."/>
            <person name="Ley R."/>
            <person name="Guruge J."/>
            <person name="Turnbaugh P.J."/>
            <person name="Mahowald M."/>
            <person name="Liep D."/>
            <person name="Gordon J."/>
        </authorList>
    </citation>
    <scope>NUCLEOTIDE SEQUENCE [LARGE SCALE GENOMIC DNA]</scope>
    <source>
        <strain evidence="2 3">DSM 3991</strain>
    </source>
</reference>
<dbReference type="AlphaFoldDB" id="A8RCY6"/>
<keyword evidence="1" id="KW-0472">Membrane</keyword>
<protein>
    <submittedName>
        <fullName evidence="2">Uncharacterized protein</fullName>
    </submittedName>
</protein>
<proteinExistence type="predicted"/>
<keyword evidence="1" id="KW-1133">Transmembrane helix</keyword>
<dbReference type="STRING" id="428127.EUBDOL_01538"/>
<dbReference type="EMBL" id="ABAW02000021">
    <property type="protein sequence ID" value="EDP10939.1"/>
    <property type="molecule type" value="Genomic_DNA"/>
</dbReference>
<evidence type="ECO:0000313" key="3">
    <source>
        <dbReference type="Proteomes" id="UP000004090"/>
    </source>
</evidence>
<evidence type="ECO:0000256" key="1">
    <source>
        <dbReference type="SAM" id="Phobius"/>
    </source>
</evidence>
<organism evidence="2 3">
    <name type="scientific">Amedibacillus dolichus DSM 3991</name>
    <dbReference type="NCBI Taxonomy" id="428127"/>
    <lineage>
        <taxon>Bacteria</taxon>
        <taxon>Bacillati</taxon>
        <taxon>Bacillota</taxon>
        <taxon>Erysipelotrichia</taxon>
        <taxon>Erysipelotrichales</taxon>
        <taxon>Erysipelotrichaceae</taxon>
        <taxon>Amedibacillus</taxon>
    </lineage>
</organism>